<dbReference type="PANTHER" id="PTHR31987">
    <property type="entry name" value="GLUTAMINASE A-RELATED"/>
    <property type="match status" value="1"/>
</dbReference>
<dbReference type="Proteomes" id="UP001321760">
    <property type="component" value="Unassembled WGS sequence"/>
</dbReference>
<dbReference type="SMART" id="SM01327">
    <property type="entry name" value="Zds_C"/>
    <property type="match status" value="1"/>
</dbReference>
<sequence length="1539" mass="166461">MSPLQTSSRPRGDVGGSFASRRGHGSQLSISDPSHHVTEAIGTMYGDDEDSGAEDNRPLSFLGAPYGADRLEKSQKPGEPAEERLRLVRTISDQSGTAHGTPGGAGLKKTHTLPARIPNERSASYEGQRSPLPPLSPNPSLRESSQFALTNIDNPNDIAQELSNLQALRRLSMDVGNNADPDLIPFSGLSLVAMPTLAPTGDDDEADPSRLLWVPARVHPELEPTAFKNFLENRVQSMKRRSGDSLLSVEGSQRNNSMSSLRRKKSMLSRQIHNGGDGGEGYVDGAERLNRQHSQSGHSELSIDELVADPTKAVQKLAQEAREEVGESDIIIPVAPGMGLRRSTRTTYRKGGSIRNGDRVPFSKRVANRQAEKAGEEVPPVPPVDVAAGPGLSRTKSESSTENFSRPTRAVRRQHPFSRETPPASEASDGVHDDIEFGETPSLALTQLPVRTSSVASQHPPVPQIIETPPQEPAPQPARPFPERSSSQKAAQPYAEQPQHPEPPPARSNKRPSPGKPQSNPVHEGVNINDLASRPMLPGSGGTTTTNERRDRKTKDRDDAESISSTKSSGWKWFKSDDKDKKRREKEKEEQAKKAKVKPADNARLDVLQNSIDPAPVKGRESLLHEERKKESNRKASDSKKEKDGFFGGLFGGSKKKSDKDPGHKKKDNRPLTPEPPPRFLRPDVDYPWTRFPIIEERAIYRMAHIKLANPRRPLQSQVLLSNFMYSYLAKVQAMHPQLQVPISPQQKRQEEERKRREAEQAQQQLELEQQMAQQQASQDGNFDFEYHRSSENQYGNSPAHHDGNVQYVDDAQIYEYEHGVEQHDENGQQVHQHHNGTGGRHQQHPPTGGQSQGVASGQFYYYGDGKQRHNENEERNDMCAGYLPNGATPHPGPAPGATPLLPNQGRVIQTGPHRVLCIADVRGNLRSLNELAKSARADYIIHTGDFGFYDDSSLDRIAEKTLKHVAQYSPLISDATKKAIAQGGNGSVKTRFPASELPLSELPLLISGAVKLDVPVYTVWGACEDVRVLEKFRSKEYKVPNLFIIDEAQSMLLEIGGVKLRLLGLGGAVVMHKLFDNGEGRTTIAGGQGTMWTTLLQMGELVDTANRVYDPTETRIFITHASPAREGILNQLSVTLKADFSISAGLHFRYGSSYNEFSVNPTLDHYRGKLAASKASFNDVWETVKSEVEPAIQQNEAQQTLLKNALGVVEKMPTTAAGGNPFGGAASGQTAAALGQVDESAFKNMWNFNLADAAFGWLVLEIQDGRIGTEMRAQGFNFSHRGAKQQPGTTQLAGTVPSAPATAAQAASVPPSTQTAPAAPSSQTARQAPQPQAKPTPVPTASPAPRESKESASANGATGGPDSSSPAPKNPADNIIGLFVMNAQSDEQVRDLFADEDKAKIVKIEKWGQANKVAQFKTAEDRDAAMDRLPDDVKNRAPGQEDRSKPLFSQRGGAGNWGSSRGGARDAGNAPSGYRSAGGGTGTASDSEGAGRRGGRGGGRGGRGGDRGGRGPRGQRGGMKGDGGSGSPAPSSAAPADS</sequence>
<feature type="compositionally biased region" description="Basic and acidic residues" evidence="1">
    <location>
        <begin position="1419"/>
        <end position="1446"/>
    </location>
</feature>
<feature type="compositionally biased region" description="Low complexity" evidence="1">
    <location>
        <begin position="1296"/>
        <end position="1332"/>
    </location>
</feature>
<feature type="compositionally biased region" description="Low complexity" evidence="1">
    <location>
        <begin position="761"/>
        <end position="777"/>
    </location>
</feature>
<dbReference type="EMBL" id="MU865974">
    <property type="protein sequence ID" value="KAK4444685.1"/>
    <property type="molecule type" value="Genomic_DNA"/>
</dbReference>
<feature type="region of interest" description="Disordered" evidence="1">
    <location>
        <begin position="1416"/>
        <end position="1539"/>
    </location>
</feature>
<evidence type="ECO:0000256" key="1">
    <source>
        <dbReference type="SAM" id="MobiDB-lite"/>
    </source>
</evidence>
<gene>
    <name evidence="3" type="ORF">QBC34DRAFT_451813</name>
</gene>
<dbReference type="InterPro" id="IPR013941">
    <property type="entry name" value="ZDS1_C"/>
</dbReference>
<feature type="compositionally biased region" description="Low complexity" evidence="1">
    <location>
        <begin position="1528"/>
        <end position="1539"/>
    </location>
</feature>
<organism evidence="3 4">
    <name type="scientific">Podospora aff. communis PSN243</name>
    <dbReference type="NCBI Taxonomy" id="3040156"/>
    <lineage>
        <taxon>Eukaryota</taxon>
        <taxon>Fungi</taxon>
        <taxon>Dikarya</taxon>
        <taxon>Ascomycota</taxon>
        <taxon>Pezizomycotina</taxon>
        <taxon>Sordariomycetes</taxon>
        <taxon>Sordariomycetidae</taxon>
        <taxon>Sordariales</taxon>
        <taxon>Podosporaceae</taxon>
        <taxon>Podospora</taxon>
    </lineage>
</organism>
<name>A0AAV9G8K4_9PEZI</name>
<dbReference type="Pfam" id="PF08632">
    <property type="entry name" value="Zds_C"/>
    <property type="match status" value="1"/>
</dbReference>
<feature type="compositionally biased region" description="Basic and acidic residues" evidence="1">
    <location>
        <begin position="618"/>
        <end position="645"/>
    </location>
</feature>
<feature type="region of interest" description="Disordered" evidence="1">
    <location>
        <begin position="825"/>
        <end position="858"/>
    </location>
</feature>
<accession>A0AAV9G8K4</accession>
<keyword evidence="4" id="KW-1185">Reference proteome</keyword>
<proteinExistence type="predicted"/>
<evidence type="ECO:0000259" key="2">
    <source>
        <dbReference type="SMART" id="SM01327"/>
    </source>
</evidence>
<dbReference type="InterPro" id="IPR018829">
    <property type="entry name" value="DUF2433"/>
</dbReference>
<feature type="region of interest" description="Disordered" evidence="1">
    <location>
        <begin position="1"/>
        <end position="146"/>
    </location>
</feature>
<feature type="region of interest" description="Disordered" evidence="1">
    <location>
        <begin position="1281"/>
        <end position="1373"/>
    </location>
</feature>
<dbReference type="InterPro" id="IPR029052">
    <property type="entry name" value="Metallo-depent_PP-like"/>
</dbReference>
<feature type="compositionally biased region" description="Polar residues" evidence="1">
    <location>
        <begin position="1352"/>
        <end position="1368"/>
    </location>
</feature>
<dbReference type="Pfam" id="PF25061">
    <property type="entry name" value="RRM_fung"/>
    <property type="match status" value="1"/>
</dbReference>
<evidence type="ECO:0000313" key="3">
    <source>
        <dbReference type="EMBL" id="KAK4444685.1"/>
    </source>
</evidence>
<feature type="compositionally biased region" description="Basic and acidic residues" evidence="1">
    <location>
        <begin position="547"/>
        <end position="560"/>
    </location>
</feature>
<feature type="compositionally biased region" description="Polar residues" evidence="1">
    <location>
        <begin position="443"/>
        <end position="457"/>
    </location>
</feature>
<feature type="compositionally biased region" description="Basic and acidic residues" evidence="1">
    <location>
        <begin position="69"/>
        <end position="86"/>
    </location>
</feature>
<comment type="caution">
    <text evidence="3">The sequence shown here is derived from an EMBL/GenBank/DDBJ whole genome shotgun (WGS) entry which is preliminary data.</text>
</comment>
<feature type="region of interest" description="Disordered" evidence="1">
    <location>
        <begin position="242"/>
        <end position="282"/>
    </location>
</feature>
<dbReference type="InterPro" id="IPR052743">
    <property type="entry name" value="Glutaminase_GtaA"/>
</dbReference>
<feature type="region of interest" description="Disordered" evidence="1">
    <location>
        <begin position="740"/>
        <end position="780"/>
    </location>
</feature>
<reference evidence="3" key="1">
    <citation type="journal article" date="2023" name="Mol. Phylogenet. Evol.">
        <title>Genome-scale phylogeny and comparative genomics of the fungal order Sordariales.</title>
        <authorList>
            <person name="Hensen N."/>
            <person name="Bonometti L."/>
            <person name="Westerberg I."/>
            <person name="Brannstrom I.O."/>
            <person name="Guillou S."/>
            <person name="Cros-Aarteil S."/>
            <person name="Calhoun S."/>
            <person name="Haridas S."/>
            <person name="Kuo A."/>
            <person name="Mondo S."/>
            <person name="Pangilinan J."/>
            <person name="Riley R."/>
            <person name="LaButti K."/>
            <person name="Andreopoulos B."/>
            <person name="Lipzen A."/>
            <person name="Chen C."/>
            <person name="Yan M."/>
            <person name="Daum C."/>
            <person name="Ng V."/>
            <person name="Clum A."/>
            <person name="Steindorff A."/>
            <person name="Ohm R.A."/>
            <person name="Martin F."/>
            <person name="Silar P."/>
            <person name="Natvig D.O."/>
            <person name="Lalanne C."/>
            <person name="Gautier V."/>
            <person name="Ament-Velasquez S.L."/>
            <person name="Kruys A."/>
            <person name="Hutchinson M.I."/>
            <person name="Powell A.J."/>
            <person name="Barry K."/>
            <person name="Miller A.N."/>
            <person name="Grigoriev I.V."/>
            <person name="Debuchy R."/>
            <person name="Gladieux P."/>
            <person name="Hiltunen Thoren M."/>
            <person name="Johannesson H."/>
        </authorList>
    </citation>
    <scope>NUCLEOTIDE SEQUENCE</scope>
    <source>
        <strain evidence="3">PSN243</strain>
    </source>
</reference>
<evidence type="ECO:0000313" key="4">
    <source>
        <dbReference type="Proteomes" id="UP001321760"/>
    </source>
</evidence>
<dbReference type="SUPFAM" id="SSF56300">
    <property type="entry name" value="Metallo-dependent phosphatases"/>
    <property type="match status" value="1"/>
</dbReference>
<feature type="compositionally biased region" description="Gly residues" evidence="1">
    <location>
        <begin position="1512"/>
        <end position="1527"/>
    </location>
</feature>
<feature type="domain" description="Protein Zds1 C-terminal" evidence="2">
    <location>
        <begin position="681"/>
        <end position="733"/>
    </location>
</feature>
<feature type="compositionally biased region" description="Basic and acidic residues" evidence="1">
    <location>
        <begin position="574"/>
        <end position="604"/>
    </location>
</feature>
<feature type="region of interest" description="Disordered" evidence="1">
    <location>
        <begin position="368"/>
        <end position="684"/>
    </location>
</feature>
<protein>
    <recommendedName>
        <fullName evidence="2">Protein Zds1 C-terminal domain-containing protein</fullName>
    </recommendedName>
</protein>
<feature type="compositionally biased region" description="Pro residues" evidence="1">
    <location>
        <begin position="1333"/>
        <end position="1343"/>
    </location>
</feature>
<reference evidence="3" key="2">
    <citation type="submission" date="2023-05" db="EMBL/GenBank/DDBJ databases">
        <authorList>
            <consortium name="Lawrence Berkeley National Laboratory"/>
            <person name="Steindorff A."/>
            <person name="Hensen N."/>
            <person name="Bonometti L."/>
            <person name="Westerberg I."/>
            <person name="Brannstrom I.O."/>
            <person name="Guillou S."/>
            <person name="Cros-Aarteil S."/>
            <person name="Calhoun S."/>
            <person name="Haridas S."/>
            <person name="Kuo A."/>
            <person name="Mondo S."/>
            <person name="Pangilinan J."/>
            <person name="Riley R."/>
            <person name="Labutti K."/>
            <person name="Andreopoulos B."/>
            <person name="Lipzen A."/>
            <person name="Chen C."/>
            <person name="Yanf M."/>
            <person name="Daum C."/>
            <person name="Ng V."/>
            <person name="Clum A."/>
            <person name="Ohm R."/>
            <person name="Martin F."/>
            <person name="Silar P."/>
            <person name="Natvig D."/>
            <person name="Lalanne C."/>
            <person name="Gautier V."/>
            <person name="Ament-Velasquez S.L."/>
            <person name="Kruys A."/>
            <person name="Hutchinson M.I."/>
            <person name="Powell A.J."/>
            <person name="Barry K."/>
            <person name="Miller A.N."/>
            <person name="Grigoriev I.V."/>
            <person name="Debuchy R."/>
            <person name="Gladieux P."/>
            <person name="Thoren M.H."/>
            <person name="Johannesson H."/>
        </authorList>
    </citation>
    <scope>NUCLEOTIDE SEQUENCE</scope>
    <source>
        <strain evidence="3">PSN243</strain>
    </source>
</reference>
<dbReference type="InterPro" id="IPR056812">
    <property type="entry name" value="RRM_fung"/>
</dbReference>
<dbReference type="PANTHER" id="PTHR31987:SF11">
    <property type="entry name" value="DUF2433 DOMAIN-CONTAINING PROTEIN"/>
    <property type="match status" value="1"/>
</dbReference>
<dbReference type="Pfam" id="PF10360">
    <property type="entry name" value="DUF2433"/>
    <property type="match status" value="1"/>
</dbReference>
<feature type="compositionally biased region" description="Polar residues" evidence="1">
    <location>
        <begin position="845"/>
        <end position="856"/>
    </location>
</feature>
<feature type="compositionally biased region" description="Pro residues" evidence="1">
    <location>
        <begin position="470"/>
        <end position="480"/>
    </location>
</feature>
<feature type="compositionally biased region" description="Basic and acidic residues" evidence="1">
    <location>
        <begin position="748"/>
        <end position="760"/>
    </location>
</feature>